<feature type="domain" description="Glucose-6-phosphate dehydrogenase NAD-binding" evidence="8">
    <location>
        <begin position="39"/>
        <end position="222"/>
    </location>
</feature>
<dbReference type="UniPathway" id="UPA00115">
    <property type="reaction ID" value="UER00408"/>
</dbReference>
<evidence type="ECO:0000256" key="2">
    <source>
        <dbReference type="ARBA" id="ARBA00009975"/>
    </source>
</evidence>
<feature type="binding site" evidence="7">
    <location>
        <position position="183"/>
    </location>
    <ligand>
        <name>NADP(+)</name>
        <dbReference type="ChEBI" id="CHEBI:58349"/>
    </ligand>
</feature>
<dbReference type="PRINTS" id="PR00079">
    <property type="entry name" value="G6PDHDRGNASE"/>
</dbReference>
<proteinExistence type="inferred from homology"/>
<dbReference type="NCBIfam" id="TIGR00871">
    <property type="entry name" value="zwf"/>
    <property type="match status" value="1"/>
</dbReference>
<comment type="function">
    <text evidence="7">Catalyzes the oxidation of glucose 6-phosphate to 6-phosphogluconolactone.</text>
</comment>
<dbReference type="GO" id="GO:0006006">
    <property type="term" value="P:glucose metabolic process"/>
    <property type="evidence" value="ECO:0007669"/>
    <property type="project" value="UniProtKB-KW"/>
</dbReference>
<dbReference type="AlphaFoldDB" id="A0A0B6WZ73"/>
<comment type="similarity">
    <text evidence="2 7">Belongs to the glucose-6-phosphate dehydrogenase family.</text>
</comment>
<keyword evidence="3 7" id="KW-0313">Glucose metabolism</keyword>
<dbReference type="Gene3D" id="3.30.360.10">
    <property type="entry name" value="Dihydrodipicolinate Reductase, domain 2"/>
    <property type="match status" value="1"/>
</dbReference>
<feature type="binding site" evidence="7">
    <location>
        <position position="217"/>
    </location>
    <ligand>
        <name>substrate</name>
    </ligand>
</feature>
<dbReference type="PROSITE" id="PS00069">
    <property type="entry name" value="G6P_DEHYDROGENASE"/>
    <property type="match status" value="1"/>
</dbReference>
<dbReference type="EC" id="1.1.1.49" evidence="7"/>
<dbReference type="PIRSF" id="PIRSF000110">
    <property type="entry name" value="G6PD"/>
    <property type="match status" value="1"/>
</dbReference>
<sequence>MTMSLGSLNERPIAVDELSDNPLREGLKVERAAGPCAIIIFGASGDLTRRKLIPALYRLAQRRLLSPNFAVLGIARTEMSDEEFRQRMRDAVIENEEQTFDERTWQSFASGLRYEAADLSDAGAYTRMIASLQRLEGERQTEGNRLFYLATAPELFSTIIERLGECGLTRAEAGRWTRIIIEKPFGYDLASARELNARIARFFGEDQIYRIDHYLGKETVQNLFALRFANSIFESVWNRNHIDHVQITNAETLGVEGRGGYYERAGALRDMIQSHVLQVVSLIAMEPPTSLSGDDVRDEKMKALAAVRPIKDVKESAVRGQYGPGFVLGERVVGYREEPGVDPQSTTETFAALKLQIDNWRWAGVPFYVRSGKRLPKRVTEVAIRFKDVPHNLFTANGESLSANLLIIRIQPNEGITLRFNVKLPGQAMRLRPVNMDFRYSASFGITLPEAYERLLLDCMLGEATLFARRDMIERSWEIVMPVLEAWAAEKPDFPNYAAGTWGPQAADELIERDGRRWRRL</sequence>
<dbReference type="GO" id="GO:0009051">
    <property type="term" value="P:pentose-phosphate shunt, oxidative branch"/>
    <property type="evidence" value="ECO:0007669"/>
    <property type="project" value="TreeGrafter"/>
</dbReference>
<protein>
    <recommendedName>
        <fullName evidence="7">Glucose-6-phosphate 1-dehydrogenase</fullName>
        <shortName evidence="7">G6PD</shortName>
        <ecNumber evidence="7">1.1.1.49</ecNumber>
    </recommendedName>
</protein>
<dbReference type="Proteomes" id="UP000031518">
    <property type="component" value="Unassembled WGS sequence"/>
</dbReference>
<evidence type="ECO:0000259" key="9">
    <source>
        <dbReference type="Pfam" id="PF02781"/>
    </source>
</evidence>
<feature type="binding site" evidence="7">
    <location>
        <position position="213"/>
    </location>
    <ligand>
        <name>substrate</name>
    </ligand>
</feature>
<feature type="binding site" evidence="7">
    <location>
        <begin position="42"/>
        <end position="49"/>
    </location>
    <ligand>
        <name>NADP(+)</name>
        <dbReference type="ChEBI" id="CHEBI:58349"/>
    </ligand>
</feature>
<keyword evidence="4 7" id="KW-0521">NADP</keyword>
<evidence type="ECO:0000256" key="4">
    <source>
        <dbReference type="ARBA" id="ARBA00022857"/>
    </source>
</evidence>
<evidence type="ECO:0000256" key="7">
    <source>
        <dbReference type="HAMAP-Rule" id="MF_00966"/>
    </source>
</evidence>
<dbReference type="InterPro" id="IPR022675">
    <property type="entry name" value="G6P_DH_C"/>
</dbReference>
<dbReference type="PANTHER" id="PTHR23429">
    <property type="entry name" value="GLUCOSE-6-PHOSPHATE 1-DEHYDROGENASE G6PD"/>
    <property type="match status" value="1"/>
</dbReference>
<evidence type="ECO:0000256" key="6">
    <source>
        <dbReference type="ARBA" id="ARBA00023277"/>
    </source>
</evidence>
<comment type="pathway">
    <text evidence="1 7">Carbohydrate degradation; pentose phosphate pathway; D-ribulose 5-phosphate from D-glucose 6-phosphate (oxidative stage): step 1/3.</text>
</comment>
<dbReference type="Pfam" id="PF02781">
    <property type="entry name" value="G6PD_C"/>
    <property type="match status" value="1"/>
</dbReference>
<dbReference type="PANTHER" id="PTHR23429:SF0">
    <property type="entry name" value="GLUCOSE-6-PHOSPHATE 1-DEHYDROGENASE"/>
    <property type="match status" value="1"/>
</dbReference>
<feature type="active site" description="Proton acceptor" evidence="7">
    <location>
        <position position="275"/>
    </location>
</feature>
<dbReference type="GO" id="GO:0004345">
    <property type="term" value="F:glucose-6-phosphate dehydrogenase activity"/>
    <property type="evidence" value="ECO:0007669"/>
    <property type="project" value="UniProtKB-UniRule"/>
</dbReference>
<dbReference type="InterPro" id="IPR001282">
    <property type="entry name" value="G6P_DH"/>
</dbReference>
<gene>
    <name evidence="7" type="primary">zwf</name>
    <name evidence="10" type="ORF">PYK22_02031</name>
</gene>
<dbReference type="HAMAP" id="MF_00966">
    <property type="entry name" value="G6PD"/>
    <property type="match status" value="1"/>
</dbReference>
<evidence type="ECO:0000259" key="8">
    <source>
        <dbReference type="Pfam" id="PF00479"/>
    </source>
</evidence>
<comment type="caution">
    <text evidence="7">Lacks conserved residue(s) required for the propagation of feature annotation.</text>
</comment>
<feature type="binding site" evidence="7">
    <location>
        <position position="76"/>
    </location>
    <ligand>
        <name>NADP(+)</name>
        <dbReference type="ChEBI" id="CHEBI:58349"/>
    </ligand>
</feature>
<dbReference type="SUPFAM" id="SSF55347">
    <property type="entry name" value="Glyceraldehyde-3-phosphate dehydrogenase-like, C-terminal domain"/>
    <property type="match status" value="1"/>
</dbReference>
<evidence type="ECO:0000313" key="10">
    <source>
        <dbReference type="EMBL" id="CDM66022.1"/>
    </source>
</evidence>
<dbReference type="GO" id="GO:0005829">
    <property type="term" value="C:cytosol"/>
    <property type="evidence" value="ECO:0007669"/>
    <property type="project" value="TreeGrafter"/>
</dbReference>
<reference evidence="10 11" key="2">
    <citation type="submission" date="2015-01" db="EMBL/GenBank/DDBJ databases">
        <title>Complete genome sequence of Pyrinomonas methylaliphatogenes type strain K22T.</title>
        <authorList>
            <person name="Lee K.C.Y."/>
            <person name="Power J.F."/>
            <person name="Dunfield P.F."/>
            <person name="Morgan X.C."/>
            <person name="Huttenhower C."/>
            <person name="Stott M.B."/>
        </authorList>
    </citation>
    <scope>NUCLEOTIDE SEQUENCE [LARGE SCALE GENOMIC DNA]</scope>
    <source>
        <strain evidence="10 11">K22</strain>
    </source>
</reference>
<dbReference type="STRING" id="454194.PYK22_02031"/>
<dbReference type="Gene3D" id="3.40.50.720">
    <property type="entry name" value="NAD(P)-binding Rossmann-like Domain"/>
    <property type="match status" value="1"/>
</dbReference>
<evidence type="ECO:0000256" key="3">
    <source>
        <dbReference type="ARBA" id="ARBA00022526"/>
    </source>
</evidence>
<evidence type="ECO:0000256" key="5">
    <source>
        <dbReference type="ARBA" id="ARBA00023002"/>
    </source>
</evidence>
<feature type="domain" description="Glucose-6-phosphate dehydrogenase C-terminal" evidence="9">
    <location>
        <begin position="225"/>
        <end position="519"/>
    </location>
</feature>
<comment type="catalytic activity">
    <reaction evidence="7">
        <text>D-glucose 6-phosphate + NADP(+) = 6-phospho-D-glucono-1,5-lactone + NADPH + H(+)</text>
        <dbReference type="Rhea" id="RHEA:15841"/>
        <dbReference type="ChEBI" id="CHEBI:15378"/>
        <dbReference type="ChEBI" id="CHEBI:57783"/>
        <dbReference type="ChEBI" id="CHEBI:57955"/>
        <dbReference type="ChEBI" id="CHEBI:58349"/>
        <dbReference type="ChEBI" id="CHEBI:61548"/>
        <dbReference type="EC" id="1.1.1.49"/>
    </reaction>
</comment>
<feature type="binding site" evidence="7">
    <location>
        <position position="373"/>
    </location>
    <ligand>
        <name>substrate</name>
    </ligand>
</feature>
<dbReference type="Pfam" id="PF00479">
    <property type="entry name" value="G6PD_N"/>
    <property type="match status" value="1"/>
</dbReference>
<dbReference type="NCBIfam" id="NF009492">
    <property type="entry name" value="PRK12853.1-3"/>
    <property type="match status" value="1"/>
</dbReference>
<evidence type="ECO:0000313" key="11">
    <source>
        <dbReference type="Proteomes" id="UP000031518"/>
    </source>
</evidence>
<accession>A0A0B6WZ73</accession>
<dbReference type="InterPro" id="IPR036291">
    <property type="entry name" value="NAD(P)-bd_dom_sf"/>
</dbReference>
<feature type="binding site" evidence="7">
    <location>
        <position position="270"/>
    </location>
    <ligand>
        <name>substrate</name>
    </ligand>
</feature>
<keyword evidence="5 7" id="KW-0560">Oxidoreductase</keyword>
<dbReference type="InterPro" id="IPR019796">
    <property type="entry name" value="G6P_DH_AS"/>
</dbReference>
<feature type="binding site" evidence="7">
    <location>
        <begin position="118"/>
        <end position="119"/>
    </location>
    <ligand>
        <name>NADP(+)</name>
        <dbReference type="ChEBI" id="CHEBI:58349"/>
    </ligand>
</feature>
<organism evidence="10 11">
    <name type="scientific">Pyrinomonas methylaliphatogenes</name>
    <dbReference type="NCBI Taxonomy" id="454194"/>
    <lineage>
        <taxon>Bacteria</taxon>
        <taxon>Pseudomonadati</taxon>
        <taxon>Acidobacteriota</taxon>
        <taxon>Blastocatellia</taxon>
        <taxon>Blastocatellales</taxon>
        <taxon>Pyrinomonadaceae</taxon>
        <taxon>Pyrinomonas</taxon>
    </lineage>
</organism>
<dbReference type="InterPro" id="IPR022674">
    <property type="entry name" value="G6P_DH_NAD-bd"/>
</dbReference>
<name>A0A0B6WZ73_9BACT</name>
<dbReference type="GO" id="GO:0050661">
    <property type="term" value="F:NADP binding"/>
    <property type="evidence" value="ECO:0007669"/>
    <property type="project" value="UniProtKB-UniRule"/>
</dbReference>
<dbReference type="EMBL" id="CBXV010000007">
    <property type="protein sequence ID" value="CDM66022.1"/>
    <property type="molecule type" value="Genomic_DNA"/>
</dbReference>
<dbReference type="SUPFAM" id="SSF51735">
    <property type="entry name" value="NAD(P)-binding Rossmann-fold domains"/>
    <property type="match status" value="1"/>
</dbReference>
<keyword evidence="6 7" id="KW-0119">Carbohydrate metabolism</keyword>
<feature type="binding site" evidence="7">
    <location>
        <position position="251"/>
    </location>
    <ligand>
        <name>substrate</name>
    </ligand>
</feature>
<evidence type="ECO:0000256" key="1">
    <source>
        <dbReference type="ARBA" id="ARBA00004937"/>
    </source>
</evidence>
<keyword evidence="11" id="KW-1185">Reference proteome</keyword>
<reference evidence="10 11" key="1">
    <citation type="submission" date="2013-12" db="EMBL/GenBank/DDBJ databases">
        <authorList>
            <person name="Stott M."/>
        </authorList>
    </citation>
    <scope>NUCLEOTIDE SEQUENCE [LARGE SCALE GENOMIC DNA]</scope>
    <source>
        <strain evidence="10 11">K22</strain>
    </source>
</reference>